<dbReference type="SUPFAM" id="SSF51735">
    <property type="entry name" value="NAD(P)-binding Rossmann-fold domains"/>
    <property type="match status" value="1"/>
</dbReference>
<dbReference type="FunFam" id="3.40.50.720:FF:000084">
    <property type="entry name" value="Short-chain dehydrogenase reductase"/>
    <property type="match status" value="1"/>
</dbReference>
<dbReference type="AlphaFoldDB" id="A0A0G1PAY3"/>
<gene>
    <name evidence="2" type="ORF">UX05_C0011G0009</name>
</gene>
<dbReference type="Gene3D" id="3.40.50.720">
    <property type="entry name" value="NAD(P)-binding Rossmann-like Domain"/>
    <property type="match status" value="1"/>
</dbReference>
<dbReference type="PANTHER" id="PTHR42879">
    <property type="entry name" value="3-OXOACYL-(ACYL-CARRIER-PROTEIN) REDUCTASE"/>
    <property type="match status" value="1"/>
</dbReference>
<organism evidence="2 3">
    <name type="scientific">Candidatus Amesbacteria bacterium GW2011_GWC2_45_19</name>
    <dbReference type="NCBI Taxonomy" id="1618366"/>
    <lineage>
        <taxon>Bacteria</taxon>
        <taxon>Candidatus Amesiibacteriota</taxon>
    </lineage>
</organism>
<dbReference type="EMBL" id="LCKS01000011">
    <property type="protein sequence ID" value="KKU02543.1"/>
    <property type="molecule type" value="Genomic_DNA"/>
</dbReference>
<dbReference type="Proteomes" id="UP000034264">
    <property type="component" value="Unassembled WGS sequence"/>
</dbReference>
<proteinExistence type="inferred from homology"/>
<dbReference type="CDD" id="cd05233">
    <property type="entry name" value="SDR_c"/>
    <property type="match status" value="1"/>
</dbReference>
<evidence type="ECO:0000256" key="1">
    <source>
        <dbReference type="ARBA" id="ARBA00006484"/>
    </source>
</evidence>
<dbReference type="InterPro" id="IPR036291">
    <property type="entry name" value="NAD(P)-bd_dom_sf"/>
</dbReference>
<name>A0A0G1PAY3_9BACT</name>
<protein>
    <submittedName>
        <fullName evidence="2">3-ketoacyl-(Acyl-carrier-protein) reductase</fullName>
    </submittedName>
</protein>
<comment type="caution">
    <text evidence="2">The sequence shown here is derived from an EMBL/GenBank/DDBJ whole genome shotgun (WGS) entry which is preliminary data.</text>
</comment>
<dbReference type="InterPro" id="IPR002347">
    <property type="entry name" value="SDR_fam"/>
</dbReference>
<reference evidence="2 3" key="1">
    <citation type="journal article" date="2015" name="Nature">
        <title>rRNA introns, odd ribosomes, and small enigmatic genomes across a large radiation of phyla.</title>
        <authorList>
            <person name="Brown C.T."/>
            <person name="Hug L.A."/>
            <person name="Thomas B.C."/>
            <person name="Sharon I."/>
            <person name="Castelle C.J."/>
            <person name="Singh A."/>
            <person name="Wilkins M.J."/>
            <person name="Williams K.H."/>
            <person name="Banfield J.F."/>
        </authorList>
    </citation>
    <scope>NUCLEOTIDE SEQUENCE [LARGE SCALE GENOMIC DNA]</scope>
</reference>
<dbReference type="PRINTS" id="PR00081">
    <property type="entry name" value="GDHRDH"/>
</dbReference>
<evidence type="ECO:0000313" key="2">
    <source>
        <dbReference type="EMBL" id="KKU02543.1"/>
    </source>
</evidence>
<dbReference type="InterPro" id="IPR050259">
    <property type="entry name" value="SDR"/>
</dbReference>
<evidence type="ECO:0000313" key="3">
    <source>
        <dbReference type="Proteomes" id="UP000034264"/>
    </source>
</evidence>
<accession>A0A0G1PAY3</accession>
<sequence>MRRPSSLAPQTEDAKIAPVNRFSQRIALVTGSSRGIGAGTAKYLLDKGYFVHITYYRDQNLAEKRFGKDKSAAIYYLDVGDETSVKKVIANISKISGQLHLLVNNATVDYNLSIEEMSSKQWDETFDVRAKGTFLMTKHALPLLKKPGRATIINITSSWAHEAQPGFPAAAAAEAAKMNFTKTCAVAFAKYGIRTHSVSPGVTRTPLWGPWGVDDAGWASMAKNNPLGRNCTPEDVAKVIYYLDSPEAEYLNGEEIYVNGGNHLRAL</sequence>
<dbReference type="PANTHER" id="PTHR42879:SF2">
    <property type="entry name" value="3-OXOACYL-[ACYL-CARRIER-PROTEIN] REDUCTASE FABG"/>
    <property type="match status" value="1"/>
</dbReference>
<dbReference type="Pfam" id="PF13561">
    <property type="entry name" value="adh_short_C2"/>
    <property type="match status" value="1"/>
</dbReference>
<comment type="similarity">
    <text evidence="1">Belongs to the short-chain dehydrogenases/reductases (SDR) family.</text>
</comment>